<name>A0A9Q6LSF8_PISSA</name>
<feature type="compositionally biased region" description="Acidic residues" evidence="1">
    <location>
        <begin position="633"/>
        <end position="643"/>
    </location>
</feature>
<dbReference type="InterPro" id="IPR036465">
    <property type="entry name" value="vWFA_dom_sf"/>
</dbReference>
<gene>
    <name evidence="3" type="ORF">Psal009_02302</name>
</gene>
<feature type="transmembrane region" description="Helical" evidence="2">
    <location>
        <begin position="667"/>
        <end position="692"/>
    </location>
</feature>
<proteinExistence type="predicted"/>
<evidence type="ECO:0000256" key="1">
    <source>
        <dbReference type="SAM" id="MobiDB-lite"/>
    </source>
</evidence>
<accession>A0A9Q6LSF8</accession>
<dbReference type="Proteomes" id="UP000422232">
    <property type="component" value="Chromosome"/>
</dbReference>
<feature type="region of interest" description="Disordered" evidence="1">
    <location>
        <begin position="708"/>
        <end position="735"/>
    </location>
</feature>
<evidence type="ECO:0000256" key="2">
    <source>
        <dbReference type="SAM" id="Phobius"/>
    </source>
</evidence>
<feature type="compositionally biased region" description="Acidic residues" evidence="1">
    <location>
        <begin position="606"/>
        <end position="624"/>
    </location>
</feature>
<dbReference type="SUPFAM" id="SSF53300">
    <property type="entry name" value="vWA-like"/>
    <property type="match status" value="1"/>
</dbReference>
<evidence type="ECO:0000313" key="4">
    <source>
        <dbReference type="Proteomes" id="UP000422232"/>
    </source>
</evidence>
<dbReference type="RefSeq" id="WP_230383272.1">
    <property type="nucleotide sequence ID" value="NZ_CP012413.1"/>
</dbReference>
<keyword evidence="2" id="KW-0472">Membrane</keyword>
<dbReference type="InterPro" id="IPR002035">
    <property type="entry name" value="VWF_A"/>
</dbReference>
<evidence type="ECO:0000313" key="3">
    <source>
        <dbReference type="EMBL" id="QGO06389.1"/>
    </source>
</evidence>
<feature type="compositionally biased region" description="Low complexity" evidence="1">
    <location>
        <begin position="568"/>
        <end position="585"/>
    </location>
</feature>
<organism evidence="3 4">
    <name type="scientific">Piscirickettsia salmonis</name>
    <dbReference type="NCBI Taxonomy" id="1238"/>
    <lineage>
        <taxon>Bacteria</taxon>
        <taxon>Pseudomonadati</taxon>
        <taxon>Pseudomonadota</taxon>
        <taxon>Gammaproteobacteria</taxon>
        <taxon>Thiotrichales</taxon>
        <taxon>Piscirickettsiaceae</taxon>
        <taxon>Piscirickettsia</taxon>
    </lineage>
</organism>
<protein>
    <submittedName>
        <fullName evidence="3">Uncharacterized protein</fullName>
    </submittedName>
</protein>
<feature type="region of interest" description="Disordered" evidence="1">
    <location>
        <begin position="568"/>
        <end position="643"/>
    </location>
</feature>
<sequence>MRGKTCLTVNKNVVHSRLSMPLLFIISRLITFFLVLVIYSPSTLANTGFGKVYDTRILVDASDNLEKNDPSKLRIEALRMLVSILPKGSYAGVWEFGDLVNINMPYGKVSQHWLQEADHKVKALELQTRFSNLDQALRKVTEGWAHNESNKERNIIILTGNKLKVSAKEGKNLANKSRIIDELIPFLQARDIRVYIAAFGPLDIDRTEGNNEGEVSAQEDGILTRLSDATDGRVYLIENKESLQQAFLSIFTEVAAADELPIFKNAFYVDRSVEEATILLLRQDNIKTAKPVMLKSPVGVTYSYQRHPKWIRWVKRDLFSLITLSKPLYGQWHILADYLSPLSKILIMTQLQLEVDELPKIAFAGERFRLKAKILNQGKLLNDPNVIKVIKLVGNIRGKEESIRNIISASRPEQAEYVMDVTAMTEAGHDPSIMEIRLFADGITFEREFVQKVQVFNSPITWMHKVISDNQQPMYAITITARHDLVESDDLKLRVFVKSTSSSPSTQLQHKEITLEKQGNGSWMFWLPALPVGQSYQIRAQLSGVTIAQRPFGILESVYAVEGTVVPSAAGSSSSSVSAMSSSPMEDTRAEENESAEELGGAAEEQTVEEESPSEDELLGDDSDENHKKSAEEADDEISESDFIEEINEHTEGTVKKSGESNTDSSLITILFFIVLASAFVAAAVFIPLIIIMRKRQRKMLQSMAEAEGTIDNTKDNNTGDDNKNKNSDEEKGEA</sequence>
<feature type="transmembrane region" description="Helical" evidence="2">
    <location>
        <begin position="21"/>
        <end position="39"/>
    </location>
</feature>
<keyword evidence="2" id="KW-0812">Transmembrane</keyword>
<dbReference type="AlphaFoldDB" id="A0A9Q6LSF8"/>
<keyword evidence="4" id="KW-1185">Reference proteome</keyword>
<dbReference type="Gene3D" id="3.40.50.410">
    <property type="entry name" value="von Willebrand factor, type A domain"/>
    <property type="match status" value="1"/>
</dbReference>
<keyword evidence="2" id="KW-1133">Transmembrane helix</keyword>
<dbReference type="EMBL" id="CP038908">
    <property type="protein sequence ID" value="QGO06389.1"/>
    <property type="molecule type" value="Genomic_DNA"/>
</dbReference>
<dbReference type="PROSITE" id="PS50234">
    <property type="entry name" value="VWFA"/>
    <property type="match status" value="1"/>
</dbReference>
<feature type="compositionally biased region" description="Basic and acidic residues" evidence="1">
    <location>
        <begin position="721"/>
        <end position="735"/>
    </location>
</feature>
<reference evidence="3 4" key="1">
    <citation type="submission" date="2019-04" db="EMBL/GenBank/DDBJ databases">
        <title>Complete genome sequencing of Piscirickettsia salmonis strain Psal-009.</title>
        <authorList>
            <person name="Schober I."/>
            <person name="Bunk B."/>
            <person name="Sproer C."/>
            <person name="Carril G.P."/>
            <person name="Riedel T."/>
            <person name="Flores-Herrera P.A."/>
            <person name="Nourdin-Galindo G."/>
            <person name="Marshall S.H."/>
            <person name="Overmann J."/>
        </authorList>
    </citation>
    <scope>NUCLEOTIDE SEQUENCE [LARGE SCALE GENOMIC DNA]</scope>
    <source>
        <strain evidence="3 4">Psal-009</strain>
    </source>
</reference>